<evidence type="ECO:0000259" key="12">
    <source>
        <dbReference type="PROSITE" id="PS50862"/>
    </source>
</evidence>
<dbReference type="Pfam" id="PF01409">
    <property type="entry name" value="tRNA-synt_2d"/>
    <property type="match status" value="1"/>
</dbReference>
<reference evidence="13 14" key="1">
    <citation type="journal article" date="2016" name="Nat. Commun.">
        <title>Thousands of microbial genomes shed light on interconnected biogeochemical processes in an aquifer system.</title>
        <authorList>
            <person name="Anantharaman K."/>
            <person name="Brown C.T."/>
            <person name="Hug L.A."/>
            <person name="Sharon I."/>
            <person name="Castelle C.J."/>
            <person name="Probst A.J."/>
            <person name="Thomas B.C."/>
            <person name="Singh A."/>
            <person name="Wilkins M.J."/>
            <person name="Karaoz U."/>
            <person name="Brodie E.L."/>
            <person name="Williams K.H."/>
            <person name="Hubbard S.S."/>
            <person name="Banfield J.F."/>
        </authorList>
    </citation>
    <scope>NUCLEOTIDE SEQUENCE [LARGE SCALE GENOMIC DNA]</scope>
</reference>
<dbReference type="SUPFAM" id="SSF55681">
    <property type="entry name" value="Class II aaRS and biotin synthetases"/>
    <property type="match status" value="1"/>
</dbReference>
<dbReference type="GO" id="GO:0005737">
    <property type="term" value="C:cytoplasm"/>
    <property type="evidence" value="ECO:0007669"/>
    <property type="project" value="UniProtKB-SubCell"/>
</dbReference>
<keyword evidence="10" id="KW-0030">Aminoacyl-tRNA synthetase</keyword>
<dbReference type="GO" id="GO:0046872">
    <property type="term" value="F:metal ion binding"/>
    <property type="evidence" value="ECO:0007669"/>
    <property type="project" value="UniProtKB-KW"/>
</dbReference>
<dbReference type="InterPro" id="IPR010978">
    <property type="entry name" value="tRNA-bd_arm"/>
</dbReference>
<dbReference type="InterPro" id="IPR002319">
    <property type="entry name" value="Phenylalanyl-tRNA_Synthase"/>
</dbReference>
<dbReference type="GO" id="GO:0000049">
    <property type="term" value="F:tRNA binding"/>
    <property type="evidence" value="ECO:0007669"/>
    <property type="project" value="InterPro"/>
</dbReference>
<dbReference type="PANTHER" id="PTHR11538:SF41">
    <property type="entry name" value="PHENYLALANINE--TRNA LIGASE, MITOCHONDRIAL"/>
    <property type="match status" value="1"/>
</dbReference>
<dbReference type="GO" id="GO:0004826">
    <property type="term" value="F:phenylalanine-tRNA ligase activity"/>
    <property type="evidence" value="ECO:0007669"/>
    <property type="project" value="UniProtKB-EC"/>
</dbReference>
<dbReference type="AlphaFoldDB" id="A0A1F5KFV7"/>
<dbReference type="InterPro" id="IPR004529">
    <property type="entry name" value="Phe-tRNA-synth_IIc_asu"/>
</dbReference>
<evidence type="ECO:0000256" key="10">
    <source>
        <dbReference type="ARBA" id="ARBA00023146"/>
    </source>
</evidence>
<keyword evidence="3" id="KW-0963">Cytoplasm</keyword>
<dbReference type="InterPro" id="IPR006195">
    <property type="entry name" value="aa-tRNA-synth_II"/>
</dbReference>
<proteinExistence type="predicted"/>
<evidence type="ECO:0000256" key="2">
    <source>
        <dbReference type="ARBA" id="ARBA00012814"/>
    </source>
</evidence>
<dbReference type="GO" id="GO:0005524">
    <property type="term" value="F:ATP binding"/>
    <property type="evidence" value="ECO:0007669"/>
    <property type="project" value="UniProtKB-KW"/>
</dbReference>
<sequence>MQDKIADIKNTYLKKIKQASSLKELDEHFLALFGKKGAVTKLPKEFSKLSKDQLQLVSPLFNGVKFELEKAISNKRLTIRETGYSLLERESLDLSSPVEIKKRQGALNPLTEFENHIVQVFSKLGFQQYDAPQIDTDINNFQVLNIPENHPARDLQDTFYIDSTNFGIEPGRILMRTHTSNSQIRIMTEYPAPVRFMNIGRCFRNESTDARHEHTFDQFELVYIDKGLSLANLLYLSEYFLKAVFGPEIKARLRPKYYPFVEPGAGVDGLCIFCSGKGCNICGGVGWLELGGAGMIHPNVLRAGGINPNEYSGIAWGCSPERMTMLKQGISDMRQLRNGDLRLFESLGSSVKV</sequence>
<keyword evidence="9" id="KW-0648">Protein biosynthesis</keyword>
<evidence type="ECO:0000256" key="5">
    <source>
        <dbReference type="ARBA" id="ARBA00022723"/>
    </source>
</evidence>
<dbReference type="SUPFAM" id="SSF46589">
    <property type="entry name" value="tRNA-binding arm"/>
    <property type="match status" value="1"/>
</dbReference>
<evidence type="ECO:0000256" key="4">
    <source>
        <dbReference type="ARBA" id="ARBA00022598"/>
    </source>
</evidence>
<feature type="domain" description="Aminoacyl-transfer RNA synthetases class-II family profile" evidence="12">
    <location>
        <begin position="111"/>
        <end position="326"/>
    </location>
</feature>
<name>A0A1F5KFV7_9BACT</name>
<evidence type="ECO:0000256" key="7">
    <source>
        <dbReference type="ARBA" id="ARBA00022840"/>
    </source>
</evidence>
<comment type="caution">
    <text evidence="13">The sequence shown here is derived from an EMBL/GenBank/DDBJ whole genome shotgun (WGS) entry which is preliminary data.</text>
</comment>
<dbReference type="EMBL" id="MFDD01000015">
    <property type="protein sequence ID" value="OGE39758.1"/>
    <property type="molecule type" value="Genomic_DNA"/>
</dbReference>
<keyword evidence="5" id="KW-0479">Metal-binding</keyword>
<protein>
    <recommendedName>
        <fullName evidence="2">phenylalanine--tRNA ligase</fullName>
        <ecNumber evidence="2">6.1.1.20</ecNumber>
    </recommendedName>
</protein>
<comment type="subcellular location">
    <subcellularLocation>
        <location evidence="1">Cytoplasm</location>
    </subcellularLocation>
</comment>
<dbReference type="Gene3D" id="3.30.930.10">
    <property type="entry name" value="Bira Bifunctional Protein, Domain 2"/>
    <property type="match status" value="1"/>
</dbReference>
<organism evidence="13 14">
    <name type="scientific">Candidatus Daviesbacteria bacterium RIFCSPHIGHO2_02_FULL_43_12</name>
    <dbReference type="NCBI Taxonomy" id="1797776"/>
    <lineage>
        <taxon>Bacteria</taxon>
        <taxon>Candidatus Daviesiibacteriota</taxon>
    </lineage>
</organism>
<evidence type="ECO:0000256" key="1">
    <source>
        <dbReference type="ARBA" id="ARBA00004496"/>
    </source>
</evidence>
<evidence type="ECO:0000256" key="6">
    <source>
        <dbReference type="ARBA" id="ARBA00022741"/>
    </source>
</evidence>
<gene>
    <name evidence="13" type="ORF">A3D25_03450</name>
</gene>
<accession>A0A1F5KFV7</accession>
<dbReference type="EC" id="6.1.1.20" evidence="2"/>
<dbReference type="Pfam" id="PF02912">
    <property type="entry name" value="Phe_tRNA-synt_N"/>
    <property type="match status" value="1"/>
</dbReference>
<evidence type="ECO:0000313" key="14">
    <source>
        <dbReference type="Proteomes" id="UP000177328"/>
    </source>
</evidence>
<keyword evidence="7" id="KW-0067">ATP-binding</keyword>
<dbReference type="CDD" id="cd00496">
    <property type="entry name" value="PheRS_alpha_core"/>
    <property type="match status" value="1"/>
</dbReference>
<dbReference type="Proteomes" id="UP000177328">
    <property type="component" value="Unassembled WGS sequence"/>
</dbReference>
<evidence type="ECO:0000256" key="8">
    <source>
        <dbReference type="ARBA" id="ARBA00022842"/>
    </source>
</evidence>
<evidence type="ECO:0000256" key="9">
    <source>
        <dbReference type="ARBA" id="ARBA00022917"/>
    </source>
</evidence>
<keyword evidence="8" id="KW-0460">Magnesium</keyword>
<evidence type="ECO:0000256" key="11">
    <source>
        <dbReference type="ARBA" id="ARBA00049255"/>
    </source>
</evidence>
<evidence type="ECO:0000313" key="13">
    <source>
        <dbReference type="EMBL" id="OGE39758.1"/>
    </source>
</evidence>
<keyword evidence="6" id="KW-0547">Nucleotide-binding</keyword>
<dbReference type="PANTHER" id="PTHR11538">
    <property type="entry name" value="PHENYLALANYL-TRNA SYNTHETASE"/>
    <property type="match status" value="1"/>
</dbReference>
<dbReference type="GO" id="GO:0006432">
    <property type="term" value="P:phenylalanyl-tRNA aminoacylation"/>
    <property type="evidence" value="ECO:0007669"/>
    <property type="project" value="InterPro"/>
</dbReference>
<keyword evidence="4 13" id="KW-0436">Ligase</keyword>
<evidence type="ECO:0000256" key="3">
    <source>
        <dbReference type="ARBA" id="ARBA00022490"/>
    </source>
</evidence>
<dbReference type="InterPro" id="IPR045864">
    <property type="entry name" value="aa-tRNA-synth_II/BPL/LPL"/>
</dbReference>
<dbReference type="InterPro" id="IPR004188">
    <property type="entry name" value="Phe-tRNA_ligase_II_N"/>
</dbReference>
<dbReference type="NCBIfam" id="TIGR00468">
    <property type="entry name" value="pheS"/>
    <property type="match status" value="1"/>
</dbReference>
<dbReference type="PROSITE" id="PS50862">
    <property type="entry name" value="AA_TRNA_LIGASE_II"/>
    <property type="match status" value="1"/>
</dbReference>
<comment type="catalytic activity">
    <reaction evidence="11">
        <text>tRNA(Phe) + L-phenylalanine + ATP = L-phenylalanyl-tRNA(Phe) + AMP + diphosphate + H(+)</text>
        <dbReference type="Rhea" id="RHEA:19413"/>
        <dbReference type="Rhea" id="RHEA-COMP:9668"/>
        <dbReference type="Rhea" id="RHEA-COMP:9699"/>
        <dbReference type="ChEBI" id="CHEBI:15378"/>
        <dbReference type="ChEBI" id="CHEBI:30616"/>
        <dbReference type="ChEBI" id="CHEBI:33019"/>
        <dbReference type="ChEBI" id="CHEBI:58095"/>
        <dbReference type="ChEBI" id="CHEBI:78442"/>
        <dbReference type="ChEBI" id="CHEBI:78531"/>
        <dbReference type="ChEBI" id="CHEBI:456215"/>
        <dbReference type="EC" id="6.1.1.20"/>
    </reaction>
</comment>